<dbReference type="PRINTS" id="PR00344">
    <property type="entry name" value="BCTRLSENSOR"/>
</dbReference>
<dbReference type="InterPro" id="IPR003594">
    <property type="entry name" value="HATPase_dom"/>
</dbReference>
<dbReference type="InterPro" id="IPR004358">
    <property type="entry name" value="Sig_transdc_His_kin-like_C"/>
</dbReference>
<dbReference type="SMART" id="SM00304">
    <property type="entry name" value="HAMP"/>
    <property type="match status" value="1"/>
</dbReference>
<dbReference type="SMART" id="SM00388">
    <property type="entry name" value="HisKA"/>
    <property type="match status" value="1"/>
</dbReference>
<keyword evidence="11" id="KW-0067">ATP-binding</keyword>
<evidence type="ECO:0000313" key="18">
    <source>
        <dbReference type="EMBL" id="ASG20897.1"/>
    </source>
</evidence>
<accession>A0A248JQB1</accession>
<feature type="domain" description="HAMP" evidence="17">
    <location>
        <begin position="177"/>
        <end position="229"/>
    </location>
</feature>
<evidence type="ECO:0000256" key="9">
    <source>
        <dbReference type="ARBA" id="ARBA00022741"/>
    </source>
</evidence>
<keyword evidence="4" id="KW-1003">Cell membrane</keyword>
<evidence type="ECO:0000256" key="1">
    <source>
        <dbReference type="ARBA" id="ARBA00000085"/>
    </source>
</evidence>
<keyword evidence="12 15" id="KW-1133">Transmembrane helix</keyword>
<organism evidence="18 19">
    <name type="scientific">Nitrospirillum viridazoti CBAmc</name>
    <dbReference type="NCBI Taxonomy" id="1441467"/>
    <lineage>
        <taxon>Bacteria</taxon>
        <taxon>Pseudomonadati</taxon>
        <taxon>Pseudomonadota</taxon>
        <taxon>Alphaproteobacteria</taxon>
        <taxon>Rhodospirillales</taxon>
        <taxon>Azospirillaceae</taxon>
        <taxon>Nitrospirillum</taxon>
        <taxon>Nitrospirillum viridazoti</taxon>
    </lineage>
</organism>
<dbReference type="FunFam" id="3.30.565.10:FF:000011">
    <property type="entry name" value="Sensor histidine kinase CpxA"/>
    <property type="match status" value="1"/>
</dbReference>
<evidence type="ECO:0000259" key="17">
    <source>
        <dbReference type="PROSITE" id="PS50885"/>
    </source>
</evidence>
<keyword evidence="5" id="KW-0997">Cell inner membrane</keyword>
<feature type="domain" description="Histidine kinase" evidence="16">
    <location>
        <begin position="237"/>
        <end position="437"/>
    </location>
</feature>
<keyword evidence="9" id="KW-0547">Nucleotide-binding</keyword>
<evidence type="ECO:0000256" key="13">
    <source>
        <dbReference type="ARBA" id="ARBA00023012"/>
    </source>
</evidence>
<dbReference type="InterPro" id="IPR003661">
    <property type="entry name" value="HisK_dim/P_dom"/>
</dbReference>
<dbReference type="EC" id="2.7.13.3" evidence="3"/>
<dbReference type="PANTHER" id="PTHR44936:SF5">
    <property type="entry name" value="SENSOR HISTIDINE KINASE ENVZ"/>
    <property type="match status" value="1"/>
</dbReference>
<protein>
    <recommendedName>
        <fullName evidence="3">histidine kinase</fullName>
        <ecNumber evidence="3">2.7.13.3</ecNumber>
    </recommendedName>
</protein>
<evidence type="ECO:0000256" key="3">
    <source>
        <dbReference type="ARBA" id="ARBA00012438"/>
    </source>
</evidence>
<gene>
    <name evidence="18" type="ORF">Y958_08780</name>
</gene>
<comment type="subcellular location">
    <subcellularLocation>
        <location evidence="2">Cell inner membrane</location>
        <topology evidence="2">Multi-pass membrane protein</topology>
    </subcellularLocation>
</comment>
<evidence type="ECO:0000256" key="8">
    <source>
        <dbReference type="ARBA" id="ARBA00022692"/>
    </source>
</evidence>
<feature type="transmembrane region" description="Helical" evidence="15">
    <location>
        <begin position="156"/>
        <end position="176"/>
    </location>
</feature>
<dbReference type="Pfam" id="PF02518">
    <property type="entry name" value="HATPase_c"/>
    <property type="match status" value="1"/>
</dbReference>
<dbReference type="InterPro" id="IPR036097">
    <property type="entry name" value="HisK_dim/P_sf"/>
</dbReference>
<evidence type="ECO:0000256" key="4">
    <source>
        <dbReference type="ARBA" id="ARBA00022475"/>
    </source>
</evidence>
<keyword evidence="7" id="KW-0808">Transferase</keyword>
<proteinExistence type="predicted"/>
<name>A0A248JQB1_9PROT</name>
<dbReference type="InterPro" id="IPR003660">
    <property type="entry name" value="HAMP_dom"/>
</dbReference>
<evidence type="ECO:0000256" key="14">
    <source>
        <dbReference type="ARBA" id="ARBA00023136"/>
    </source>
</evidence>
<keyword evidence="10 18" id="KW-0418">Kinase</keyword>
<keyword evidence="14 15" id="KW-0472">Membrane</keyword>
<dbReference type="GO" id="GO:0005886">
    <property type="term" value="C:plasma membrane"/>
    <property type="evidence" value="ECO:0007669"/>
    <property type="project" value="UniProtKB-SubCell"/>
</dbReference>
<evidence type="ECO:0000256" key="7">
    <source>
        <dbReference type="ARBA" id="ARBA00022679"/>
    </source>
</evidence>
<dbReference type="AlphaFoldDB" id="A0A248JQB1"/>
<dbReference type="PANTHER" id="PTHR44936">
    <property type="entry name" value="SENSOR PROTEIN CREC"/>
    <property type="match status" value="1"/>
</dbReference>
<dbReference type="PROSITE" id="PS50109">
    <property type="entry name" value="HIS_KIN"/>
    <property type="match status" value="1"/>
</dbReference>
<keyword evidence="13" id="KW-0902">Two-component regulatory system</keyword>
<dbReference type="EMBL" id="CP022110">
    <property type="protein sequence ID" value="ASG20897.1"/>
    <property type="molecule type" value="Genomic_DNA"/>
</dbReference>
<evidence type="ECO:0000313" key="19">
    <source>
        <dbReference type="Proteomes" id="UP000197153"/>
    </source>
</evidence>
<keyword evidence="6" id="KW-0597">Phosphoprotein</keyword>
<evidence type="ECO:0000256" key="2">
    <source>
        <dbReference type="ARBA" id="ARBA00004429"/>
    </source>
</evidence>
<dbReference type="Gene3D" id="1.10.287.130">
    <property type="match status" value="1"/>
</dbReference>
<evidence type="ECO:0000256" key="5">
    <source>
        <dbReference type="ARBA" id="ARBA00022519"/>
    </source>
</evidence>
<evidence type="ECO:0000256" key="12">
    <source>
        <dbReference type="ARBA" id="ARBA00022989"/>
    </source>
</evidence>
<dbReference type="InterPro" id="IPR005467">
    <property type="entry name" value="His_kinase_dom"/>
</dbReference>
<comment type="catalytic activity">
    <reaction evidence="1">
        <text>ATP + protein L-histidine = ADP + protein N-phospho-L-histidine.</text>
        <dbReference type="EC" id="2.7.13.3"/>
    </reaction>
</comment>
<dbReference type="GO" id="GO:0000155">
    <property type="term" value="F:phosphorelay sensor kinase activity"/>
    <property type="evidence" value="ECO:0007669"/>
    <property type="project" value="InterPro"/>
</dbReference>
<dbReference type="Proteomes" id="UP000197153">
    <property type="component" value="Chromosome 1"/>
</dbReference>
<keyword evidence="19" id="KW-1185">Reference proteome</keyword>
<dbReference type="SUPFAM" id="SSF47384">
    <property type="entry name" value="Homodimeric domain of signal transducing histidine kinase"/>
    <property type="match status" value="1"/>
</dbReference>
<dbReference type="KEGG" id="nao:Y958_08780"/>
<dbReference type="Pfam" id="PF00512">
    <property type="entry name" value="HisKA"/>
    <property type="match status" value="1"/>
</dbReference>
<keyword evidence="8 15" id="KW-0812">Transmembrane</keyword>
<dbReference type="PROSITE" id="PS50885">
    <property type="entry name" value="HAMP"/>
    <property type="match status" value="1"/>
</dbReference>
<dbReference type="GO" id="GO:0005524">
    <property type="term" value="F:ATP binding"/>
    <property type="evidence" value="ECO:0007669"/>
    <property type="project" value="UniProtKB-KW"/>
</dbReference>
<dbReference type="SMART" id="SM00387">
    <property type="entry name" value="HATPase_c"/>
    <property type="match status" value="1"/>
</dbReference>
<dbReference type="SUPFAM" id="SSF55874">
    <property type="entry name" value="ATPase domain of HSP90 chaperone/DNA topoisomerase II/histidine kinase"/>
    <property type="match status" value="1"/>
</dbReference>
<evidence type="ECO:0000256" key="11">
    <source>
        <dbReference type="ARBA" id="ARBA00022840"/>
    </source>
</evidence>
<sequence>MRAVTDRMSYSIFAVLVGGILLSQAIALGLYRTDRAEAVAAAQSGQLAGCLASIAGVVDHQPADIRDKMLAGLRDGNFKVNVAGTTQDVSLDVYEKPKVNPPGPHHTDMIALPPFGTITTPPPEPKYVMASHQLADGSWLNVHIPMAGADALSEPGFLASLAGSAAVAILLSAWVLGFTTRPLRRFAAAADRLGVDMNAPSLDETGPREVRLAAAAFNKMQRRLRAFVEDRTRMLAAVSHDLRTPLTRMRLRAEFVDDDGVREKMLEDLGEMESMIGATLAFARDEAAQETLEPLDLNLLLSRAAEDYRDAGKPVGFSPAPGPVRVVGRRTALKRAFTNVVENALKYGVSADVAVAVQGETVAVSVTDQGPGIPEAEWDNVFRPFYRLEASRSRDTGGTGLGLSVANDVVRAHGGEIRLENRVEGGLKVILHLPLEAAR</sequence>
<dbReference type="CDD" id="cd00082">
    <property type="entry name" value="HisKA"/>
    <property type="match status" value="1"/>
</dbReference>
<dbReference type="RefSeq" id="WP_088871701.1">
    <property type="nucleotide sequence ID" value="NZ_CP022110.1"/>
</dbReference>
<dbReference type="Gene3D" id="3.30.565.10">
    <property type="entry name" value="Histidine kinase-like ATPase, C-terminal domain"/>
    <property type="match status" value="1"/>
</dbReference>
<dbReference type="InterPro" id="IPR050980">
    <property type="entry name" value="2C_sensor_his_kinase"/>
</dbReference>
<dbReference type="InterPro" id="IPR036890">
    <property type="entry name" value="HATPase_C_sf"/>
</dbReference>
<dbReference type="Pfam" id="PF00672">
    <property type="entry name" value="HAMP"/>
    <property type="match status" value="1"/>
</dbReference>
<reference evidence="18 19" key="1">
    <citation type="submission" date="2017-06" db="EMBL/GenBank/DDBJ databases">
        <title>Complete genome sequence of Nitrospirillum amazonense strain CBAmC, an endophytic nitrogen-fixing and plant growth-promoting bacterium, isolated from sugarcane.</title>
        <authorList>
            <person name="Schwab S."/>
            <person name="dos Santos Teixeira K.R."/>
            <person name="Simoes Araujo J.L."/>
            <person name="Soares Vidal M."/>
            <person name="Borges de Freitas H.R."/>
            <person name="Rivello Crivelaro A.L."/>
            <person name="Bueno de Camargo Nunes A."/>
            <person name="dos Santos C.M."/>
            <person name="Palmeira da Silva Rosa D."/>
            <person name="da Silva Padilha D."/>
            <person name="da Silva E."/>
            <person name="Araujo Terra L."/>
            <person name="Soares Mendes V."/>
            <person name="Farinelli L."/>
            <person name="Magalhaes Cruz L."/>
            <person name="Baldani J.I."/>
        </authorList>
    </citation>
    <scope>NUCLEOTIDE SEQUENCE [LARGE SCALE GENOMIC DNA]</scope>
    <source>
        <strain evidence="18 19">CBAmC</strain>
    </source>
</reference>
<evidence type="ECO:0000256" key="10">
    <source>
        <dbReference type="ARBA" id="ARBA00022777"/>
    </source>
</evidence>
<evidence type="ECO:0000256" key="6">
    <source>
        <dbReference type="ARBA" id="ARBA00022553"/>
    </source>
</evidence>
<evidence type="ECO:0000256" key="15">
    <source>
        <dbReference type="SAM" id="Phobius"/>
    </source>
</evidence>
<dbReference type="CDD" id="cd06225">
    <property type="entry name" value="HAMP"/>
    <property type="match status" value="1"/>
</dbReference>
<evidence type="ECO:0000259" key="16">
    <source>
        <dbReference type="PROSITE" id="PS50109"/>
    </source>
</evidence>